<accession>A0ABQ2Y663</accession>
<comment type="caution">
    <text evidence="1">The sequence shown here is derived from an EMBL/GenBank/DDBJ whole genome shotgun (WGS) entry which is preliminary data.</text>
</comment>
<dbReference type="Proteomes" id="UP000659223">
    <property type="component" value="Unassembled WGS sequence"/>
</dbReference>
<name>A0ABQ2Y663_9ACTN</name>
<organism evidence="1 2">
    <name type="scientific">Streptomyces hiroshimensis</name>
    <dbReference type="NCBI Taxonomy" id="66424"/>
    <lineage>
        <taxon>Bacteria</taxon>
        <taxon>Bacillati</taxon>
        <taxon>Actinomycetota</taxon>
        <taxon>Actinomycetes</taxon>
        <taxon>Kitasatosporales</taxon>
        <taxon>Streptomycetaceae</taxon>
        <taxon>Streptomyces</taxon>
    </lineage>
</organism>
<reference evidence="2" key="1">
    <citation type="journal article" date="2019" name="Int. J. Syst. Evol. Microbiol.">
        <title>The Global Catalogue of Microorganisms (GCM) 10K type strain sequencing project: providing services to taxonomists for standard genome sequencing and annotation.</title>
        <authorList>
            <consortium name="The Broad Institute Genomics Platform"/>
            <consortium name="The Broad Institute Genome Sequencing Center for Infectious Disease"/>
            <person name="Wu L."/>
            <person name="Ma J."/>
        </authorList>
    </citation>
    <scope>NUCLEOTIDE SEQUENCE [LARGE SCALE GENOMIC DNA]</scope>
    <source>
        <strain evidence="2">JCM 4586</strain>
    </source>
</reference>
<keyword evidence="2" id="KW-1185">Reference proteome</keyword>
<gene>
    <name evidence="1" type="ORF">GCM10010324_12460</name>
</gene>
<sequence length="115" mass="12427">MTYRNGAFVVDTREGRMAQVIGSEGHCVQVRQPGGGLEWEVPFSSLRLATSAERAAARTNPESMGRPTIADCQECPALKAAWWKATVEGDPFKAGDALVAVRRHWRSHMAGGATS</sequence>
<proteinExistence type="predicted"/>
<dbReference type="EMBL" id="BMUT01000002">
    <property type="protein sequence ID" value="GGX69087.1"/>
    <property type="molecule type" value="Genomic_DNA"/>
</dbReference>
<dbReference type="RefSeq" id="WP_190021111.1">
    <property type="nucleotide sequence ID" value="NZ_BMUT01000002.1"/>
</dbReference>
<evidence type="ECO:0000313" key="1">
    <source>
        <dbReference type="EMBL" id="GGX69087.1"/>
    </source>
</evidence>
<protein>
    <submittedName>
        <fullName evidence="1">Uncharacterized protein</fullName>
    </submittedName>
</protein>
<evidence type="ECO:0000313" key="2">
    <source>
        <dbReference type="Proteomes" id="UP000659223"/>
    </source>
</evidence>